<name>A0A9P3LMJ7_9APHY</name>
<reference evidence="1 2" key="1">
    <citation type="submission" date="2021-08" db="EMBL/GenBank/DDBJ databases">
        <title>Draft Genome Sequence of Phanerochaete sordida strain YK-624.</title>
        <authorList>
            <person name="Mori T."/>
            <person name="Dohra H."/>
            <person name="Suzuki T."/>
            <person name="Kawagishi H."/>
            <person name="Hirai H."/>
        </authorList>
    </citation>
    <scope>NUCLEOTIDE SEQUENCE [LARGE SCALE GENOMIC DNA]</scope>
    <source>
        <strain evidence="1 2">YK-624</strain>
    </source>
</reference>
<evidence type="ECO:0000313" key="2">
    <source>
        <dbReference type="Proteomes" id="UP000703269"/>
    </source>
</evidence>
<keyword evidence="2" id="KW-1185">Reference proteome</keyword>
<proteinExistence type="predicted"/>
<dbReference type="AlphaFoldDB" id="A0A9P3LMJ7"/>
<evidence type="ECO:0000313" key="1">
    <source>
        <dbReference type="EMBL" id="GJF00496.1"/>
    </source>
</evidence>
<gene>
    <name evidence="1" type="ORF">PsYK624_167850</name>
</gene>
<dbReference type="Proteomes" id="UP000703269">
    <property type="component" value="Unassembled WGS sequence"/>
</dbReference>
<protein>
    <submittedName>
        <fullName evidence="1">Uncharacterized protein</fullName>
    </submittedName>
</protein>
<accession>A0A9P3LMJ7</accession>
<organism evidence="1 2">
    <name type="scientific">Phanerochaete sordida</name>
    <dbReference type="NCBI Taxonomy" id="48140"/>
    <lineage>
        <taxon>Eukaryota</taxon>
        <taxon>Fungi</taxon>
        <taxon>Dikarya</taxon>
        <taxon>Basidiomycota</taxon>
        <taxon>Agaricomycotina</taxon>
        <taxon>Agaricomycetes</taxon>
        <taxon>Polyporales</taxon>
        <taxon>Phanerochaetaceae</taxon>
        <taxon>Phanerochaete</taxon>
    </lineage>
</organism>
<dbReference type="EMBL" id="BPQB01000159">
    <property type="protein sequence ID" value="GJF00496.1"/>
    <property type="molecule type" value="Genomic_DNA"/>
</dbReference>
<sequence length="95" mass="10411">MSITSAGHSGDSMHMGAGDGAENALAVLRYMVIDVRVREMTGYLWCLVEGRMVKVIKSAMEWRDKPRSSTPSLLADKSTKTLLVTSPAVRTTLRL</sequence>
<comment type="caution">
    <text evidence="1">The sequence shown here is derived from an EMBL/GenBank/DDBJ whole genome shotgun (WGS) entry which is preliminary data.</text>
</comment>